<evidence type="ECO:0000259" key="7">
    <source>
        <dbReference type="PROSITE" id="PS50157"/>
    </source>
</evidence>
<dbReference type="EMBL" id="BLXT01007159">
    <property type="protein sequence ID" value="GFO36859.1"/>
    <property type="molecule type" value="Genomic_DNA"/>
</dbReference>
<dbReference type="Pfam" id="PF00096">
    <property type="entry name" value="zf-C2H2"/>
    <property type="match status" value="2"/>
</dbReference>
<evidence type="ECO:0000256" key="1">
    <source>
        <dbReference type="ARBA" id="ARBA00022723"/>
    </source>
</evidence>
<feature type="compositionally biased region" description="Polar residues" evidence="6">
    <location>
        <begin position="158"/>
        <end position="168"/>
    </location>
</feature>
<evidence type="ECO:0000313" key="8">
    <source>
        <dbReference type="EMBL" id="GFO36859.1"/>
    </source>
</evidence>
<dbReference type="PROSITE" id="PS50157">
    <property type="entry name" value="ZINC_FINGER_C2H2_2"/>
    <property type="match status" value="5"/>
</dbReference>
<protein>
    <submittedName>
        <fullName evidence="8">Zinc finger protein</fullName>
    </submittedName>
</protein>
<keyword evidence="2" id="KW-0677">Repeat</keyword>
<name>A0AAV4CYD1_9GAST</name>
<dbReference type="FunFam" id="3.30.160.60:FF:000340">
    <property type="entry name" value="zinc finger protein 473 isoform X1"/>
    <property type="match status" value="1"/>
</dbReference>
<keyword evidence="9" id="KW-1185">Reference proteome</keyword>
<dbReference type="Gene3D" id="3.30.160.60">
    <property type="entry name" value="Classic Zinc Finger"/>
    <property type="match status" value="6"/>
</dbReference>
<dbReference type="GO" id="GO:0008270">
    <property type="term" value="F:zinc ion binding"/>
    <property type="evidence" value="ECO:0007669"/>
    <property type="project" value="UniProtKB-KW"/>
</dbReference>
<dbReference type="Proteomes" id="UP000735302">
    <property type="component" value="Unassembled WGS sequence"/>
</dbReference>
<feature type="domain" description="C2H2-type" evidence="7">
    <location>
        <begin position="939"/>
        <end position="966"/>
    </location>
</feature>
<dbReference type="SMART" id="SM00355">
    <property type="entry name" value="ZnF_C2H2"/>
    <property type="match status" value="9"/>
</dbReference>
<keyword evidence="3 5" id="KW-0863">Zinc-finger</keyword>
<dbReference type="PROSITE" id="PS00028">
    <property type="entry name" value="ZINC_FINGER_C2H2_1"/>
    <property type="match status" value="3"/>
</dbReference>
<organism evidence="8 9">
    <name type="scientific">Plakobranchus ocellatus</name>
    <dbReference type="NCBI Taxonomy" id="259542"/>
    <lineage>
        <taxon>Eukaryota</taxon>
        <taxon>Metazoa</taxon>
        <taxon>Spiralia</taxon>
        <taxon>Lophotrochozoa</taxon>
        <taxon>Mollusca</taxon>
        <taxon>Gastropoda</taxon>
        <taxon>Heterobranchia</taxon>
        <taxon>Euthyneura</taxon>
        <taxon>Panpulmonata</taxon>
        <taxon>Sacoglossa</taxon>
        <taxon>Placobranchoidea</taxon>
        <taxon>Plakobranchidae</taxon>
        <taxon>Plakobranchus</taxon>
    </lineage>
</organism>
<sequence length="1073" mass="120431">MSHNIVSLTDQSGSQNIRIPEASPYLGSDVKLVKNEENSQVFSQSLRDNLVTQVDDGFPENSGVALMESSNMIVSQNDGVMYIEADGSVIFKPKEITSSSSETMPISPRSRPDISLCLEDSSNIDQNYLVVVENPVASQALSTDFEASIVMNPESSGLDANSSLSASGTGVDLKSGGSEHPHQHTIMVLDSQIGADSMLIDPNVLVAYENSSTKQMSFNADPTLESNIRPIPEICQGSYMNLTEASIAGGVANYLCEKNVHQSSDLSTQFNNAQSVHTILIAPSKTSQSTEAKGLDHEKKSTGFKECESSRLLQQQENLKMLEKSHLHHHMKEAKKKLSSELKGYDSKSYAGKKGEESVDSMSYPEGDNTGSLSNVDDNTCVFSSITAKINADLLAHVPGCQRFLFEKMEQSPPSSQLHMTIKSQSDCIFSGTLKSFIEIHNGLKKSLDVKDVSLLEWKSTKKAENTCEQGTMCTLLQPFISLRGRQPKYSYKAKAMDFTSDFESLLNIDNVDDFDERPPPISSRKKKKKRCKSRKPIMSNKSPNSRNSQESQFDKQCLQHSSQEEQIKGIDCNIQSQLSASFDDPLQQKLLEEQRKYRKRLESNTKKLYSAGSESDVIDKTGLSQEKIYRGTEGHEIQRSLSSDVCKSVASTRRRRDYSSRQYEKVQPRNPLTESESTKQLRVYEENLAFKFFCKYCSFKTKRHSHFLIHMRCHKDGTEKTYSCKTCDFVTLSLSYLKRHELKHKENLFSCNICAAYQTDKESFLQRHIRIKHSSNPKAGMDCSLQCGQCGFHTSDDKDLAQHKLAHSRLDSQSNKTIHSCPECKRTLRSKMHLHRHIRDVHGPDIRPHLCDKCGKAFKRRDALRQHKALHESKANRNLPHKCTTCGKAFRSMAHLKEHLVIHTSERPYLCQYCGAAFKTQAVQKRHILTLHIKPRAHVCSVCSRQFNAKHALQRHESTHVKNESTQESAVMVVDSIEGINEKEKRMAISNLETHVASVSGTLKVEDEDNSHISTGNQVSTVLVQDIIGTASAQSVMEDQMGPENQRLPHAYMQSTQDATTLYYFTGDLQSL</sequence>
<reference evidence="8 9" key="1">
    <citation type="journal article" date="2021" name="Elife">
        <title>Chloroplast acquisition without the gene transfer in kleptoplastic sea slugs, Plakobranchus ocellatus.</title>
        <authorList>
            <person name="Maeda T."/>
            <person name="Takahashi S."/>
            <person name="Yoshida T."/>
            <person name="Shimamura S."/>
            <person name="Takaki Y."/>
            <person name="Nagai Y."/>
            <person name="Toyoda A."/>
            <person name="Suzuki Y."/>
            <person name="Arimoto A."/>
            <person name="Ishii H."/>
            <person name="Satoh N."/>
            <person name="Nishiyama T."/>
            <person name="Hasebe M."/>
            <person name="Maruyama T."/>
            <person name="Minagawa J."/>
            <person name="Obokata J."/>
            <person name="Shigenobu S."/>
        </authorList>
    </citation>
    <scope>NUCLEOTIDE SEQUENCE [LARGE SCALE GENOMIC DNA]</scope>
</reference>
<feature type="domain" description="C2H2-type" evidence="7">
    <location>
        <begin position="910"/>
        <end position="938"/>
    </location>
</feature>
<feature type="region of interest" description="Disordered" evidence="6">
    <location>
        <begin position="349"/>
        <end position="371"/>
    </location>
</feature>
<dbReference type="GO" id="GO:0005634">
    <property type="term" value="C:nucleus"/>
    <property type="evidence" value="ECO:0007669"/>
    <property type="project" value="UniProtKB-ARBA"/>
</dbReference>
<evidence type="ECO:0000256" key="4">
    <source>
        <dbReference type="ARBA" id="ARBA00022833"/>
    </source>
</evidence>
<feature type="region of interest" description="Disordered" evidence="6">
    <location>
        <begin position="514"/>
        <end position="561"/>
    </location>
</feature>
<dbReference type="PANTHER" id="PTHR24379">
    <property type="entry name" value="KRAB AND ZINC FINGER DOMAIN-CONTAINING"/>
    <property type="match status" value="1"/>
</dbReference>
<feature type="compositionally biased region" description="Basic residues" evidence="6">
    <location>
        <begin position="524"/>
        <end position="536"/>
    </location>
</feature>
<dbReference type="SUPFAM" id="SSF57667">
    <property type="entry name" value="beta-beta-alpha zinc fingers"/>
    <property type="match status" value="4"/>
</dbReference>
<comment type="caution">
    <text evidence="8">The sequence shown here is derived from an EMBL/GenBank/DDBJ whole genome shotgun (WGS) entry which is preliminary data.</text>
</comment>
<accession>A0AAV4CYD1</accession>
<proteinExistence type="predicted"/>
<feature type="compositionally biased region" description="Polar residues" evidence="6">
    <location>
        <begin position="540"/>
        <end position="552"/>
    </location>
</feature>
<keyword evidence="1" id="KW-0479">Metal-binding</keyword>
<feature type="compositionally biased region" description="Basic and acidic residues" evidence="6">
    <location>
        <begin position="658"/>
        <end position="668"/>
    </location>
</feature>
<feature type="domain" description="C2H2-type" evidence="7">
    <location>
        <begin position="820"/>
        <end position="843"/>
    </location>
</feature>
<dbReference type="AlphaFoldDB" id="A0AAV4CYD1"/>
<evidence type="ECO:0000256" key="5">
    <source>
        <dbReference type="PROSITE-ProRule" id="PRU00042"/>
    </source>
</evidence>
<feature type="region of interest" description="Disordered" evidence="6">
    <location>
        <begin position="158"/>
        <end position="181"/>
    </location>
</feature>
<dbReference type="PANTHER" id="PTHR24379:SF121">
    <property type="entry name" value="C2H2-TYPE DOMAIN-CONTAINING PROTEIN"/>
    <property type="match status" value="1"/>
</dbReference>
<evidence type="ECO:0000313" key="9">
    <source>
        <dbReference type="Proteomes" id="UP000735302"/>
    </source>
</evidence>
<evidence type="ECO:0000256" key="2">
    <source>
        <dbReference type="ARBA" id="ARBA00022737"/>
    </source>
</evidence>
<gene>
    <name evidence="8" type="ORF">PoB_006336400</name>
</gene>
<evidence type="ECO:0000256" key="6">
    <source>
        <dbReference type="SAM" id="MobiDB-lite"/>
    </source>
</evidence>
<dbReference type="InterPro" id="IPR036236">
    <property type="entry name" value="Znf_C2H2_sf"/>
</dbReference>
<feature type="domain" description="C2H2-type" evidence="7">
    <location>
        <begin position="882"/>
        <end position="909"/>
    </location>
</feature>
<feature type="region of interest" description="Disordered" evidence="6">
    <location>
        <begin position="657"/>
        <end position="678"/>
    </location>
</feature>
<keyword evidence="4" id="KW-0862">Zinc</keyword>
<feature type="domain" description="C2H2-type" evidence="7">
    <location>
        <begin position="850"/>
        <end position="877"/>
    </location>
</feature>
<dbReference type="InterPro" id="IPR013087">
    <property type="entry name" value="Znf_C2H2_type"/>
</dbReference>
<evidence type="ECO:0000256" key="3">
    <source>
        <dbReference type="ARBA" id="ARBA00022771"/>
    </source>
</evidence>